<name>A0A9P6RUT1_9FUNG</name>
<feature type="compositionally biased region" description="Low complexity" evidence="2">
    <location>
        <begin position="240"/>
        <end position="258"/>
    </location>
</feature>
<gene>
    <name evidence="3" type="ORF">BGZ99_003067</name>
</gene>
<evidence type="ECO:0000256" key="1">
    <source>
        <dbReference type="ARBA" id="ARBA00022729"/>
    </source>
</evidence>
<dbReference type="PANTHER" id="PTHR31836:SF28">
    <property type="entry name" value="SRCR DOMAIN-CONTAINING PROTEIN-RELATED"/>
    <property type="match status" value="1"/>
</dbReference>
<organism evidence="3 4">
    <name type="scientific">Dissophora globulifera</name>
    <dbReference type="NCBI Taxonomy" id="979702"/>
    <lineage>
        <taxon>Eukaryota</taxon>
        <taxon>Fungi</taxon>
        <taxon>Fungi incertae sedis</taxon>
        <taxon>Mucoromycota</taxon>
        <taxon>Mortierellomycotina</taxon>
        <taxon>Mortierellomycetes</taxon>
        <taxon>Mortierellales</taxon>
        <taxon>Mortierellaceae</taxon>
        <taxon>Dissophora</taxon>
    </lineage>
</organism>
<evidence type="ECO:0000256" key="2">
    <source>
        <dbReference type="SAM" id="MobiDB-lite"/>
    </source>
</evidence>
<accession>A0A9P6RUT1</accession>
<sequence length="363" mass="38140">MAPIPRIAGNPLSIITGALFTAFSAPSSSPPTDGINATVWGSDYTGSASFLNLTLLTMSPPSSTSSSNSSTPSSTSPATPKSTPIFSTSTSSLVYFNTKTNAYTGCNNKTFAATDNVALMNPLQFGNISSSNSTCGEWIQVQNRENTEQTTFAQIVGVCDDCEYGSIDLSVGALSELAPDTPFEDMTFDSESNITIATLIDPISPLPINSTTISPKNLLNIAWSLSDPPQENPVSPNGKTTPTTTATPPAATPTITAPKSSMAPEFTGRGTWYSDTSGQCGHSYSQSDLIVAVNQEQMGTGTSLCGKKLLLTMKGSDVQVEVTVVDMCPSKYCNFGDLDLSQAAFKKFAGLGVGELKLQWSFV</sequence>
<dbReference type="OrthoDB" id="406505at2759"/>
<dbReference type="InterPro" id="IPR036908">
    <property type="entry name" value="RlpA-like_sf"/>
</dbReference>
<dbReference type="EMBL" id="JAAAIP010000002">
    <property type="protein sequence ID" value="KAG0330496.1"/>
    <property type="molecule type" value="Genomic_DNA"/>
</dbReference>
<dbReference type="AlphaFoldDB" id="A0A9P6RUT1"/>
<feature type="compositionally biased region" description="Polar residues" evidence="2">
    <location>
        <begin position="228"/>
        <end position="239"/>
    </location>
</feature>
<feature type="region of interest" description="Disordered" evidence="2">
    <location>
        <begin position="228"/>
        <end position="268"/>
    </location>
</feature>
<protein>
    <recommendedName>
        <fullName evidence="5">RlpA-like protein double-psi beta-barrel domain-containing protein</fullName>
    </recommendedName>
</protein>
<evidence type="ECO:0000313" key="3">
    <source>
        <dbReference type="EMBL" id="KAG0330496.1"/>
    </source>
</evidence>
<keyword evidence="1" id="KW-0732">Signal</keyword>
<keyword evidence="4" id="KW-1185">Reference proteome</keyword>
<dbReference type="PANTHER" id="PTHR31836">
    <property type="match status" value="1"/>
</dbReference>
<evidence type="ECO:0000313" key="4">
    <source>
        <dbReference type="Proteomes" id="UP000738325"/>
    </source>
</evidence>
<proteinExistence type="predicted"/>
<dbReference type="CDD" id="cd22191">
    <property type="entry name" value="DPBB_RlpA_EXP_N-like"/>
    <property type="match status" value="2"/>
</dbReference>
<dbReference type="InterPro" id="IPR051477">
    <property type="entry name" value="Expansin_CellWall"/>
</dbReference>
<dbReference type="SUPFAM" id="SSF50685">
    <property type="entry name" value="Barwin-like endoglucanases"/>
    <property type="match status" value="2"/>
</dbReference>
<reference evidence="3" key="1">
    <citation type="journal article" date="2020" name="Fungal Divers.">
        <title>Resolving the Mortierellaceae phylogeny through synthesis of multi-gene phylogenetics and phylogenomics.</title>
        <authorList>
            <person name="Vandepol N."/>
            <person name="Liber J."/>
            <person name="Desiro A."/>
            <person name="Na H."/>
            <person name="Kennedy M."/>
            <person name="Barry K."/>
            <person name="Grigoriev I.V."/>
            <person name="Miller A.N."/>
            <person name="O'Donnell K."/>
            <person name="Stajich J.E."/>
            <person name="Bonito G."/>
        </authorList>
    </citation>
    <scope>NUCLEOTIDE SEQUENCE</scope>
    <source>
        <strain evidence="3">REB-010B</strain>
    </source>
</reference>
<evidence type="ECO:0008006" key="5">
    <source>
        <dbReference type="Google" id="ProtNLM"/>
    </source>
</evidence>
<dbReference type="Proteomes" id="UP000738325">
    <property type="component" value="Unassembled WGS sequence"/>
</dbReference>
<dbReference type="Gene3D" id="2.40.40.10">
    <property type="entry name" value="RlpA-like domain"/>
    <property type="match status" value="2"/>
</dbReference>
<comment type="caution">
    <text evidence="3">The sequence shown here is derived from an EMBL/GenBank/DDBJ whole genome shotgun (WGS) entry which is preliminary data.</text>
</comment>
<feature type="region of interest" description="Disordered" evidence="2">
    <location>
        <begin position="61"/>
        <end position="83"/>
    </location>
</feature>